<reference evidence="2" key="1">
    <citation type="journal article" date="2019" name="Int. J. Syst. Evol. Microbiol.">
        <title>The Global Catalogue of Microorganisms (GCM) 10K type strain sequencing project: providing services to taxonomists for standard genome sequencing and annotation.</title>
        <authorList>
            <consortium name="The Broad Institute Genomics Platform"/>
            <consortium name="The Broad Institute Genome Sequencing Center for Infectious Disease"/>
            <person name="Wu L."/>
            <person name="Ma J."/>
        </authorList>
    </citation>
    <scope>NUCLEOTIDE SEQUENCE [LARGE SCALE GENOMIC DNA]</scope>
    <source>
        <strain evidence="2">CGMCC 4.7283</strain>
    </source>
</reference>
<dbReference type="Pfam" id="PF10094">
    <property type="entry name" value="DUF2332"/>
    <property type="match status" value="1"/>
</dbReference>
<dbReference type="RefSeq" id="WP_380717609.1">
    <property type="nucleotide sequence ID" value="NZ_JBHSGI010000009.1"/>
</dbReference>
<protein>
    <submittedName>
        <fullName evidence="1">DUF2332 domain-containing protein</fullName>
    </submittedName>
</protein>
<dbReference type="PIRSF" id="PIRSF012608">
    <property type="entry name" value="UCP012608"/>
    <property type="match status" value="1"/>
</dbReference>
<sequence>MRLAESFARQSRACAELGSPFMGRLMALLGAHWPDTAFGRAIADWPGDLGPSAVSMPLRVAGGLHALVLGGDAALAAVYPPNDVGDEALLVAVLDAMERHSDTLLRWVESAPQTNEVRRSAVIVPAAHWLAARYPLPFMTSELGASAGLNLNWDRFAVQAGASRLGPSDPALTLTPDWSGPAPAPASVTVADRAGVDLNPLDLADPAQARRLFAYLWPDQPHRMALTRAAMSVQETPVFRGDAIDWLGPRLAAQPEGVLHLIYHTIAWQYFPAEKQAEGRALIEAAGASATANRPLAWLGMEADKSPDGAAVTLRLWPGDQRIELGRADFHGRWVRWNEA</sequence>
<dbReference type="InterPro" id="IPR011200">
    <property type="entry name" value="UCP012608"/>
</dbReference>
<evidence type="ECO:0000313" key="1">
    <source>
        <dbReference type="EMBL" id="MFC4669199.1"/>
    </source>
</evidence>
<comment type="caution">
    <text evidence="1">The sequence shown here is derived from an EMBL/GenBank/DDBJ whole genome shotgun (WGS) entry which is preliminary data.</text>
</comment>
<gene>
    <name evidence="1" type="ORF">ACFO5X_11585</name>
</gene>
<name>A0ABV9KGF9_9RHOB</name>
<evidence type="ECO:0000313" key="2">
    <source>
        <dbReference type="Proteomes" id="UP001595973"/>
    </source>
</evidence>
<dbReference type="EMBL" id="JBHSGI010000009">
    <property type="protein sequence ID" value="MFC4669199.1"/>
    <property type="molecule type" value="Genomic_DNA"/>
</dbReference>
<accession>A0ABV9KGF9</accession>
<dbReference type="Proteomes" id="UP001595973">
    <property type="component" value="Unassembled WGS sequence"/>
</dbReference>
<proteinExistence type="predicted"/>
<keyword evidence="2" id="KW-1185">Reference proteome</keyword>
<organism evidence="1 2">
    <name type="scientific">Seohaeicola nanhaiensis</name>
    <dbReference type="NCBI Taxonomy" id="1387282"/>
    <lineage>
        <taxon>Bacteria</taxon>
        <taxon>Pseudomonadati</taxon>
        <taxon>Pseudomonadota</taxon>
        <taxon>Alphaproteobacteria</taxon>
        <taxon>Rhodobacterales</taxon>
        <taxon>Roseobacteraceae</taxon>
        <taxon>Seohaeicola</taxon>
    </lineage>
</organism>